<dbReference type="Proteomes" id="UP000663937">
    <property type="component" value="Chromosome"/>
</dbReference>
<gene>
    <name evidence="1" type="ORF">J4E96_19525</name>
</gene>
<accession>A0A8A4ZBX2</accession>
<organism evidence="1 2">
    <name type="scientific">Pengzhenrongella sicca</name>
    <dbReference type="NCBI Taxonomy" id="2819238"/>
    <lineage>
        <taxon>Bacteria</taxon>
        <taxon>Bacillati</taxon>
        <taxon>Actinomycetota</taxon>
        <taxon>Actinomycetes</taxon>
        <taxon>Micrococcales</taxon>
        <taxon>Pengzhenrongella</taxon>
    </lineage>
</organism>
<protein>
    <submittedName>
        <fullName evidence="1">Lasso RiPP family leader peptide-containing protein</fullName>
    </submittedName>
</protein>
<name>A0A8A4ZBX2_9MICO</name>
<dbReference type="EMBL" id="CP071868">
    <property type="protein sequence ID" value="QTE29422.1"/>
    <property type="molecule type" value="Genomic_DNA"/>
</dbReference>
<proteinExistence type="predicted"/>
<evidence type="ECO:0000313" key="2">
    <source>
        <dbReference type="Proteomes" id="UP000663937"/>
    </source>
</evidence>
<dbReference type="KEGG" id="psic:J4E96_19525"/>
<reference evidence="1" key="1">
    <citation type="submission" date="2021-03" db="EMBL/GenBank/DDBJ databases">
        <title>Pengzhenrongella sicca gen. nov., sp. nov., a new member of suborder Micrococcineae isolated from High-Arctic tundra soil.</title>
        <authorList>
            <person name="Peng F."/>
        </authorList>
    </citation>
    <scope>NUCLEOTIDE SEQUENCE</scope>
    <source>
        <strain evidence="1">LRZ-2</strain>
    </source>
</reference>
<evidence type="ECO:0000313" key="1">
    <source>
        <dbReference type="EMBL" id="QTE29422.1"/>
    </source>
</evidence>
<dbReference type="AlphaFoldDB" id="A0A8A4ZBX2"/>
<dbReference type="NCBIfam" id="NF033521">
    <property type="entry name" value="lasso_leader_L3"/>
    <property type="match status" value="1"/>
</dbReference>
<sequence length="50" mass="5420">MQTTDHPSPHVPDYEPPRLDRLGTLAELTQGFGFDQSDGLDLQDPSGIPG</sequence>
<dbReference type="RefSeq" id="WP_227423701.1">
    <property type="nucleotide sequence ID" value="NZ_CP071868.1"/>
</dbReference>
<keyword evidence="2" id="KW-1185">Reference proteome</keyword>